<organism evidence="12 13">
    <name type="scientific">Streptomyces litchfieldiae</name>
    <dbReference type="NCBI Taxonomy" id="3075543"/>
    <lineage>
        <taxon>Bacteria</taxon>
        <taxon>Bacillati</taxon>
        <taxon>Actinomycetota</taxon>
        <taxon>Actinomycetes</taxon>
        <taxon>Kitasatosporales</taxon>
        <taxon>Streptomycetaceae</taxon>
        <taxon>Streptomyces</taxon>
    </lineage>
</organism>
<evidence type="ECO:0000256" key="5">
    <source>
        <dbReference type="ARBA" id="ARBA00022741"/>
    </source>
</evidence>
<feature type="transmembrane region" description="Helical" evidence="9">
    <location>
        <begin position="449"/>
        <end position="468"/>
    </location>
</feature>
<evidence type="ECO:0000259" key="10">
    <source>
        <dbReference type="Pfam" id="PF02518"/>
    </source>
</evidence>
<keyword evidence="13" id="KW-1185">Reference proteome</keyword>
<keyword evidence="6 12" id="KW-0418">Kinase</keyword>
<keyword evidence="9" id="KW-0472">Membrane</keyword>
<feature type="domain" description="Histidine kinase/HSP90-like ATPase" evidence="10">
    <location>
        <begin position="280"/>
        <end position="373"/>
    </location>
</feature>
<dbReference type="CDD" id="cd16917">
    <property type="entry name" value="HATPase_UhpB-NarQ-NarX-like"/>
    <property type="match status" value="1"/>
</dbReference>
<feature type="transmembrane region" description="Helical" evidence="9">
    <location>
        <begin position="508"/>
        <end position="532"/>
    </location>
</feature>
<evidence type="ECO:0000256" key="4">
    <source>
        <dbReference type="ARBA" id="ARBA00022679"/>
    </source>
</evidence>
<evidence type="ECO:0000313" key="12">
    <source>
        <dbReference type="EMBL" id="MDT0341960.1"/>
    </source>
</evidence>
<dbReference type="InterPro" id="IPR050482">
    <property type="entry name" value="Sensor_HK_TwoCompSys"/>
</dbReference>
<feature type="transmembrane region" description="Helical" evidence="9">
    <location>
        <begin position="475"/>
        <end position="496"/>
    </location>
</feature>
<dbReference type="GO" id="GO:0016301">
    <property type="term" value="F:kinase activity"/>
    <property type="evidence" value="ECO:0007669"/>
    <property type="project" value="UniProtKB-KW"/>
</dbReference>
<dbReference type="Gene3D" id="3.30.565.10">
    <property type="entry name" value="Histidine kinase-like ATPase, C-terminal domain"/>
    <property type="match status" value="1"/>
</dbReference>
<feature type="transmembrane region" description="Helical" evidence="9">
    <location>
        <begin position="425"/>
        <end position="443"/>
    </location>
</feature>
<proteinExistence type="predicted"/>
<evidence type="ECO:0000256" key="8">
    <source>
        <dbReference type="ARBA" id="ARBA00023012"/>
    </source>
</evidence>
<gene>
    <name evidence="12" type="ORF">RM590_04820</name>
</gene>
<keyword evidence="7" id="KW-0067">ATP-binding</keyword>
<protein>
    <recommendedName>
        <fullName evidence="2">histidine kinase</fullName>
        <ecNumber evidence="2">2.7.13.3</ecNumber>
    </recommendedName>
</protein>
<dbReference type="Gene3D" id="1.20.5.1930">
    <property type="match status" value="1"/>
</dbReference>
<evidence type="ECO:0000256" key="2">
    <source>
        <dbReference type="ARBA" id="ARBA00012438"/>
    </source>
</evidence>
<keyword evidence="9" id="KW-0812">Transmembrane</keyword>
<evidence type="ECO:0000256" key="6">
    <source>
        <dbReference type="ARBA" id="ARBA00022777"/>
    </source>
</evidence>
<feature type="transmembrane region" description="Helical" evidence="9">
    <location>
        <begin position="27"/>
        <end position="47"/>
    </location>
</feature>
<reference evidence="13" key="1">
    <citation type="submission" date="2023-07" db="EMBL/GenBank/DDBJ databases">
        <title>30 novel species of actinomycetes from the DSMZ collection.</title>
        <authorList>
            <person name="Nouioui I."/>
        </authorList>
    </citation>
    <scope>NUCLEOTIDE SEQUENCE [LARGE SCALE GENOMIC DNA]</scope>
    <source>
        <strain evidence="13">DSM 44938</strain>
    </source>
</reference>
<evidence type="ECO:0000313" key="13">
    <source>
        <dbReference type="Proteomes" id="UP001183246"/>
    </source>
</evidence>
<sequence>MTDLALPALLLAGQLAALPLTPDGERATGRHVVLGLLILAAAASVLVWRRRAPVSVFAAVLLLCAGAGALLPEAAVAPALPLAVWLGLYSLSVRRAGRPALLGATLATAGLSVTAARAGSVGPLLDDLLAGALFHLLIVVCGQLQRHRAARRARVAARLAGVERERRVAAAAERERLAHELHDAVGHHLSAVAVCGAAALRLAGSRPELADEALAGAAESGREVLATLGRLSEAACDAFPRGPLHRRVAALCDGLARLGLPVTLVVTGRPTAPADATAAAAYRIVQESLTNAMRHAAGSPVTVRLGYGSAELSISVVNGPPGPGGSPTPGTGRGIAGMRARAAGVGGRLTAGPGEESADAGPGGWSVRATFPIPAPGRRVTALDATAVVGCAAPPLLLYPAAGPAVLLAAHALPVLWARHAPARALAAVLAVALAWSAASAVGLLDARWLGALALAGAAELCCIYAVAAHGPARLTWLAPVAVGGASGTVLGLAVVADPAEPAGAGTVVFLTVLGLAAVPWLLPVWILGLLVRARRGDGGHWEQRALDTVAARVGEAVAGERRRVAAGVRGAVAEHTVRLVRRAESGVTGADRAVTALAEVTREARNALSALRDLLDTLDRTETPR</sequence>
<dbReference type="SUPFAM" id="SSF55874">
    <property type="entry name" value="ATPase domain of HSP90 chaperone/DNA topoisomerase II/histidine kinase"/>
    <property type="match status" value="1"/>
</dbReference>
<dbReference type="InterPro" id="IPR011712">
    <property type="entry name" value="Sig_transdc_His_kin_sub3_dim/P"/>
</dbReference>
<comment type="catalytic activity">
    <reaction evidence="1">
        <text>ATP + protein L-histidine = ADP + protein N-phospho-L-histidine.</text>
        <dbReference type="EC" id="2.7.13.3"/>
    </reaction>
</comment>
<keyword evidence="8" id="KW-0902">Two-component regulatory system</keyword>
<dbReference type="Proteomes" id="UP001183246">
    <property type="component" value="Unassembled WGS sequence"/>
</dbReference>
<dbReference type="PANTHER" id="PTHR24421:SF10">
    <property type="entry name" value="NITRATE_NITRITE SENSOR PROTEIN NARQ"/>
    <property type="match status" value="1"/>
</dbReference>
<evidence type="ECO:0000256" key="3">
    <source>
        <dbReference type="ARBA" id="ARBA00022553"/>
    </source>
</evidence>
<keyword evidence="5" id="KW-0547">Nucleotide-binding</keyword>
<dbReference type="PANTHER" id="PTHR24421">
    <property type="entry name" value="NITRATE/NITRITE SENSOR PROTEIN NARX-RELATED"/>
    <property type="match status" value="1"/>
</dbReference>
<evidence type="ECO:0000259" key="11">
    <source>
        <dbReference type="Pfam" id="PF07730"/>
    </source>
</evidence>
<evidence type="ECO:0000256" key="1">
    <source>
        <dbReference type="ARBA" id="ARBA00000085"/>
    </source>
</evidence>
<keyword evidence="4" id="KW-0808">Transferase</keyword>
<dbReference type="EC" id="2.7.13.3" evidence="2"/>
<comment type="caution">
    <text evidence="12">The sequence shown here is derived from an EMBL/GenBank/DDBJ whole genome shotgun (WGS) entry which is preliminary data.</text>
</comment>
<feature type="domain" description="Signal transduction histidine kinase subgroup 3 dimerisation and phosphoacceptor" evidence="11">
    <location>
        <begin position="173"/>
        <end position="231"/>
    </location>
</feature>
<dbReference type="Pfam" id="PF02518">
    <property type="entry name" value="HATPase_c"/>
    <property type="match status" value="1"/>
</dbReference>
<feature type="transmembrane region" description="Helical" evidence="9">
    <location>
        <begin position="54"/>
        <end position="71"/>
    </location>
</feature>
<dbReference type="RefSeq" id="WP_311703094.1">
    <property type="nucleotide sequence ID" value="NZ_JAVREL010000002.1"/>
</dbReference>
<dbReference type="InterPro" id="IPR036890">
    <property type="entry name" value="HATPase_C_sf"/>
</dbReference>
<evidence type="ECO:0000256" key="7">
    <source>
        <dbReference type="ARBA" id="ARBA00022840"/>
    </source>
</evidence>
<keyword evidence="9" id="KW-1133">Transmembrane helix</keyword>
<accession>A0ABU2MK21</accession>
<evidence type="ECO:0000256" key="9">
    <source>
        <dbReference type="SAM" id="Phobius"/>
    </source>
</evidence>
<keyword evidence="3" id="KW-0597">Phosphoprotein</keyword>
<dbReference type="Pfam" id="PF07730">
    <property type="entry name" value="HisKA_3"/>
    <property type="match status" value="1"/>
</dbReference>
<dbReference type="InterPro" id="IPR003594">
    <property type="entry name" value="HATPase_dom"/>
</dbReference>
<name>A0ABU2MK21_9ACTN</name>
<dbReference type="EMBL" id="JAVREL010000002">
    <property type="protein sequence ID" value="MDT0341960.1"/>
    <property type="molecule type" value="Genomic_DNA"/>
</dbReference>